<evidence type="ECO:0000313" key="2">
    <source>
        <dbReference type="Proteomes" id="UP001232063"/>
    </source>
</evidence>
<protein>
    <submittedName>
        <fullName evidence="1">Uncharacterized protein</fullName>
    </submittedName>
</protein>
<name>A0AAE3UK80_9BACT</name>
<dbReference type="AlphaFoldDB" id="A0AAE3UK80"/>
<gene>
    <name evidence="1" type="ORF">QNI22_38585</name>
</gene>
<dbReference type="RefSeq" id="WP_314519660.1">
    <property type="nucleotide sequence ID" value="NZ_JASJOU010000024.1"/>
</dbReference>
<dbReference type="EMBL" id="JASJOU010000024">
    <property type="protein sequence ID" value="MDJ1506613.1"/>
    <property type="molecule type" value="Genomic_DNA"/>
</dbReference>
<proteinExistence type="predicted"/>
<sequence>MNCFVEVISSILGGTPAKLNFRVSTFKESTGYGTFISDKRQINNEASTTNTFESNADGNVFVEK</sequence>
<organism evidence="1 2">
    <name type="scientific">Xanthocytophaga agilis</name>
    <dbReference type="NCBI Taxonomy" id="3048010"/>
    <lineage>
        <taxon>Bacteria</taxon>
        <taxon>Pseudomonadati</taxon>
        <taxon>Bacteroidota</taxon>
        <taxon>Cytophagia</taxon>
        <taxon>Cytophagales</taxon>
        <taxon>Rhodocytophagaceae</taxon>
        <taxon>Xanthocytophaga</taxon>
    </lineage>
</organism>
<keyword evidence="2" id="KW-1185">Reference proteome</keyword>
<dbReference type="Proteomes" id="UP001232063">
    <property type="component" value="Unassembled WGS sequence"/>
</dbReference>
<reference evidence="1" key="1">
    <citation type="submission" date="2023-05" db="EMBL/GenBank/DDBJ databases">
        <authorList>
            <person name="Zhang X."/>
        </authorList>
    </citation>
    <scope>NUCLEOTIDE SEQUENCE</scope>
    <source>
        <strain evidence="1">BD1B2-1</strain>
    </source>
</reference>
<accession>A0AAE3UK80</accession>
<comment type="caution">
    <text evidence="1">The sequence shown here is derived from an EMBL/GenBank/DDBJ whole genome shotgun (WGS) entry which is preliminary data.</text>
</comment>
<evidence type="ECO:0000313" key="1">
    <source>
        <dbReference type="EMBL" id="MDJ1506613.1"/>
    </source>
</evidence>